<reference evidence="3" key="2">
    <citation type="submission" date="2020-03" db="EMBL/GenBank/DDBJ databases">
        <title>Flavobacteriaceae bacterium strain TP-CH-4, a member of the family Flavobacteriaceae isolated from a deep-sea seamount.</title>
        <authorList>
            <person name="Zhang D.-C."/>
        </authorList>
    </citation>
    <scope>NUCLEOTIDE SEQUENCE</scope>
    <source>
        <strain evidence="3">TP-CH-4</strain>
    </source>
</reference>
<evidence type="ECO:0000313" key="4">
    <source>
        <dbReference type="Proteomes" id="UP000707206"/>
    </source>
</evidence>
<dbReference type="AlphaFoldDB" id="A0A967AVQ0"/>
<accession>A0A967AVQ0</accession>
<dbReference type="Gene3D" id="3.40.50.720">
    <property type="entry name" value="NAD(P)-binding Rossmann-like Domain"/>
    <property type="match status" value="1"/>
</dbReference>
<proteinExistence type="predicted"/>
<feature type="domain" description="Pyrroline-5-carboxylate reductase catalytic N-terminal" evidence="1">
    <location>
        <begin position="3"/>
        <end position="77"/>
    </location>
</feature>
<keyword evidence="4" id="KW-1185">Reference proteome</keyword>
<reference evidence="3" key="1">
    <citation type="submission" date="2019-07" db="EMBL/GenBank/DDBJ databases">
        <authorList>
            <person name="De-Chao Zhang Q."/>
        </authorList>
    </citation>
    <scope>NUCLEOTIDE SEQUENCE</scope>
    <source>
        <strain evidence="3">TP-CH-4</strain>
    </source>
</reference>
<evidence type="ECO:0000259" key="2">
    <source>
        <dbReference type="Pfam" id="PF10728"/>
    </source>
</evidence>
<dbReference type="InterPro" id="IPR036291">
    <property type="entry name" value="NAD(P)-bd_dom_sf"/>
</dbReference>
<dbReference type="PANTHER" id="PTHR40459:SF1">
    <property type="entry name" value="CONSERVED HYPOTHETICAL ALANINE AND LEUCINE RICH PROTEIN"/>
    <property type="match status" value="1"/>
</dbReference>
<gene>
    <name evidence="3" type="ORF">FK220_012900</name>
</gene>
<dbReference type="PANTHER" id="PTHR40459">
    <property type="entry name" value="CONSERVED HYPOTHETICAL ALANINE AND LEUCINE RICH PROTEIN"/>
    <property type="match status" value="1"/>
</dbReference>
<dbReference type="Pfam" id="PF10728">
    <property type="entry name" value="DUF2520"/>
    <property type="match status" value="1"/>
</dbReference>
<protein>
    <submittedName>
        <fullName evidence="3">DUF2520 domain-containing protein</fullName>
    </submittedName>
</protein>
<organism evidence="3 4">
    <name type="scientific">Pelagihabitans pacificus</name>
    <dbReference type="NCBI Taxonomy" id="2696054"/>
    <lineage>
        <taxon>Bacteria</taxon>
        <taxon>Pseudomonadati</taxon>
        <taxon>Bacteroidota</taxon>
        <taxon>Flavobacteriia</taxon>
        <taxon>Flavobacteriales</taxon>
        <taxon>Flavobacteriaceae</taxon>
        <taxon>Pelagihabitans</taxon>
    </lineage>
</organism>
<dbReference type="RefSeq" id="WP_152574737.1">
    <property type="nucleotide sequence ID" value="NZ_VIKU02000003.1"/>
</dbReference>
<dbReference type="InterPro" id="IPR037108">
    <property type="entry name" value="TM1727-like_C_sf"/>
</dbReference>
<dbReference type="InterPro" id="IPR008927">
    <property type="entry name" value="6-PGluconate_DH-like_C_sf"/>
</dbReference>
<dbReference type="InterPro" id="IPR018931">
    <property type="entry name" value="DUF2520"/>
</dbReference>
<sequence>MLKVVILGTGNVAKHLFDAFSASTAVETVQVLGRNPDAVKYFEEEALVFGMHEVIEDPDVYIIAVNDDSISTVSESLIGRKGLIAHTSGSVSLEVLAQHGNHGIFYPLQTFSKERPIDFKSVPLCIEANTEKNKSVLRALAASVSDRVYDIDSRQRRSLHLAAVFANNFTNHLYHLAHELCEEHQVPFDILKPLITETAKKIELESPYEMQTGPARRGDKATMDKQLGLLNSPWQKELYSLLSKSIKRTYQKHL</sequence>
<dbReference type="SUPFAM" id="SSF51735">
    <property type="entry name" value="NAD(P)-binding Rossmann-fold domains"/>
    <property type="match status" value="1"/>
</dbReference>
<name>A0A967AVQ0_9FLAO</name>
<dbReference type="Proteomes" id="UP000707206">
    <property type="component" value="Unassembled WGS sequence"/>
</dbReference>
<evidence type="ECO:0000313" key="3">
    <source>
        <dbReference type="EMBL" id="NHF60245.1"/>
    </source>
</evidence>
<dbReference type="Gene3D" id="1.10.1040.20">
    <property type="entry name" value="ProC-like, C-terminal domain"/>
    <property type="match status" value="1"/>
</dbReference>
<dbReference type="Pfam" id="PF03807">
    <property type="entry name" value="F420_oxidored"/>
    <property type="match status" value="1"/>
</dbReference>
<comment type="caution">
    <text evidence="3">The sequence shown here is derived from an EMBL/GenBank/DDBJ whole genome shotgun (WGS) entry which is preliminary data.</text>
</comment>
<evidence type="ECO:0000259" key="1">
    <source>
        <dbReference type="Pfam" id="PF03807"/>
    </source>
</evidence>
<dbReference type="EMBL" id="VIKU02000003">
    <property type="protein sequence ID" value="NHF60245.1"/>
    <property type="molecule type" value="Genomic_DNA"/>
</dbReference>
<dbReference type="SUPFAM" id="SSF48179">
    <property type="entry name" value="6-phosphogluconate dehydrogenase C-terminal domain-like"/>
    <property type="match status" value="1"/>
</dbReference>
<dbReference type="InterPro" id="IPR028939">
    <property type="entry name" value="P5C_Rdtase_cat_N"/>
</dbReference>
<feature type="domain" description="DUF2520" evidence="2">
    <location>
        <begin position="122"/>
        <end position="246"/>
    </location>
</feature>